<evidence type="ECO:0008006" key="4">
    <source>
        <dbReference type="Google" id="ProtNLM"/>
    </source>
</evidence>
<dbReference type="EMBL" id="SSOP01000440">
    <property type="protein sequence ID" value="KAB5588490.1"/>
    <property type="molecule type" value="Genomic_DNA"/>
</dbReference>
<feature type="compositionally biased region" description="Polar residues" evidence="1">
    <location>
        <begin position="328"/>
        <end position="339"/>
    </location>
</feature>
<keyword evidence="3" id="KW-1185">Reference proteome</keyword>
<organism evidence="2 3">
    <name type="scientific">Ceratobasidium theobromae</name>
    <dbReference type="NCBI Taxonomy" id="1582974"/>
    <lineage>
        <taxon>Eukaryota</taxon>
        <taxon>Fungi</taxon>
        <taxon>Dikarya</taxon>
        <taxon>Basidiomycota</taxon>
        <taxon>Agaricomycotina</taxon>
        <taxon>Agaricomycetes</taxon>
        <taxon>Cantharellales</taxon>
        <taxon>Ceratobasidiaceae</taxon>
        <taxon>Ceratobasidium</taxon>
    </lineage>
</organism>
<evidence type="ECO:0000256" key="1">
    <source>
        <dbReference type="SAM" id="MobiDB-lite"/>
    </source>
</evidence>
<feature type="compositionally biased region" description="Basic and acidic residues" evidence="1">
    <location>
        <begin position="287"/>
        <end position="299"/>
    </location>
</feature>
<evidence type="ECO:0000313" key="3">
    <source>
        <dbReference type="Proteomes" id="UP000383932"/>
    </source>
</evidence>
<feature type="compositionally biased region" description="Polar residues" evidence="1">
    <location>
        <begin position="1"/>
        <end position="15"/>
    </location>
</feature>
<proteinExistence type="predicted"/>
<dbReference type="OrthoDB" id="2367075at2759"/>
<feature type="region of interest" description="Disordered" evidence="1">
    <location>
        <begin position="1"/>
        <end position="39"/>
    </location>
</feature>
<sequence>MVIFSFQNPTTGTSDTKGEESSAHGSETTLAGVVDHEPVENDNISSATRCSSDPSASRPSDPVYDADFNFSDATIQIQAGGLLFRVHKFKLGEFEGLKPKLEQTRAGEVGRRNINLEDNHEDIHNTLVMLYSSVYHSKAFDIAILKSTLKLATKYSHPALREYVIKELEKHSLEPIERFALSRDYDISGWMAKANEDLCARDEPISISEARILGTEKFVEIAARREAAKFEKGSRMRASQFPPIFTGFGKPEAPAPTLPAAQSLKGFFSAPNGLLEPPKAPNSGSNHDIKSLDTKREPSKPSVEALPLVPTSDPPPVLQPNPFIPFRTPSQPQISNPIVTAQPKKPRPSRFANRPTDSP</sequence>
<reference evidence="2 3" key="1">
    <citation type="journal article" date="2019" name="Fungal Biol. Biotechnol.">
        <title>Draft genome sequence of fastidious pathogen Ceratobasidium theobromae, which causes vascular-streak dieback in Theobroma cacao.</title>
        <authorList>
            <person name="Ali S.S."/>
            <person name="Asman A."/>
            <person name="Shao J."/>
            <person name="Firmansyah A.P."/>
            <person name="Susilo A.W."/>
            <person name="Rosmana A."/>
            <person name="McMahon P."/>
            <person name="Junaid M."/>
            <person name="Guest D."/>
            <person name="Kheng T.Y."/>
            <person name="Meinhardt L.W."/>
            <person name="Bailey B.A."/>
        </authorList>
    </citation>
    <scope>NUCLEOTIDE SEQUENCE [LARGE SCALE GENOMIC DNA]</scope>
    <source>
        <strain evidence="2 3">CT2</strain>
    </source>
</reference>
<gene>
    <name evidence="2" type="ORF">CTheo_8066</name>
</gene>
<dbReference type="Proteomes" id="UP000383932">
    <property type="component" value="Unassembled WGS sequence"/>
</dbReference>
<accession>A0A5N5Q9M0</accession>
<dbReference type="AlphaFoldDB" id="A0A5N5Q9M0"/>
<protein>
    <recommendedName>
        <fullName evidence="4">BTB domain-containing protein</fullName>
    </recommendedName>
</protein>
<feature type="region of interest" description="Disordered" evidence="1">
    <location>
        <begin position="269"/>
        <end position="359"/>
    </location>
</feature>
<comment type="caution">
    <text evidence="2">The sequence shown here is derived from an EMBL/GenBank/DDBJ whole genome shotgun (WGS) entry which is preliminary data.</text>
</comment>
<feature type="compositionally biased region" description="Pro residues" evidence="1">
    <location>
        <begin position="312"/>
        <end position="323"/>
    </location>
</feature>
<name>A0A5N5Q9M0_9AGAM</name>
<evidence type="ECO:0000313" key="2">
    <source>
        <dbReference type="EMBL" id="KAB5588490.1"/>
    </source>
</evidence>